<evidence type="ECO:0000256" key="5">
    <source>
        <dbReference type="ARBA" id="ARBA00023242"/>
    </source>
</evidence>
<dbReference type="GO" id="GO:0006351">
    <property type="term" value="P:DNA-templated transcription"/>
    <property type="evidence" value="ECO:0007669"/>
    <property type="project" value="InterPro"/>
</dbReference>
<keyword evidence="4" id="KW-0804">Transcription</keyword>
<dbReference type="STRING" id="930990.A0A067LX84"/>
<dbReference type="SMART" id="SM00066">
    <property type="entry name" value="GAL4"/>
    <property type="match status" value="1"/>
</dbReference>
<dbReference type="OrthoDB" id="2309723at2759"/>
<evidence type="ECO:0000256" key="2">
    <source>
        <dbReference type="ARBA" id="ARBA00022723"/>
    </source>
</evidence>
<evidence type="ECO:0000256" key="1">
    <source>
        <dbReference type="ARBA" id="ARBA00004123"/>
    </source>
</evidence>
<name>A0A067LX84_BOTB1</name>
<dbReference type="CDD" id="cd12148">
    <property type="entry name" value="fungal_TF_MHR"/>
    <property type="match status" value="1"/>
</dbReference>
<dbReference type="CDD" id="cd00067">
    <property type="entry name" value="GAL4"/>
    <property type="match status" value="1"/>
</dbReference>
<evidence type="ECO:0000256" key="3">
    <source>
        <dbReference type="ARBA" id="ARBA00023015"/>
    </source>
</evidence>
<feature type="domain" description="Zn(2)-C6 fungal-type" evidence="6">
    <location>
        <begin position="22"/>
        <end position="54"/>
    </location>
</feature>
<comment type="subcellular location">
    <subcellularLocation>
        <location evidence="1">Nucleus</location>
    </subcellularLocation>
</comment>
<sequence>MRSPTSESSRCQDTPKIRRGVACENCRRKKVACDTGKPTCGNCKRSTTRLVCFYPGSKKTKRLPLLVKKLRSLEAEVGALQAASDLASASEQESWFWGVWDFSSPLFLSVRLNTVANDSLEPRNRVSPPAEWQWITFVDPPPSLSNFLLSAAQTHAFDFSADFDVANMLSARNSRDNSRLAVINALYLLGCYFSPGPLNALEPLFLSRVRRYRARGLEDANRLVDFIKASALLAHYFLFRMRLLEGFDAASTAIRFAFGAGLHDLCPEKYRQAGMRHLLQPVDSELGEYIGVWWQVFALDRGMALLCQEPISISDEKIQTPWPQMGEEYERGNIRYEDNTVLSLYDIRSSAACARGNTPTALLNKSFALYERAARIGSGMVDAEFKATDNAIQRFYSSIPQTYHAIDQPGAIDSAAIFARTFALGSILQLHGQLAQKGDRESHRRCFEAVDGITDIILELKRSQSDDISRLLGTSWLLAREFLERELKRLENGTPADQITAERVRLQLAEVKWAFQKIHEQIGRYTNNIDLTRKRS</sequence>
<dbReference type="Proteomes" id="UP000027195">
    <property type="component" value="Unassembled WGS sequence"/>
</dbReference>
<evidence type="ECO:0000256" key="4">
    <source>
        <dbReference type="ARBA" id="ARBA00023163"/>
    </source>
</evidence>
<dbReference type="SUPFAM" id="SSF57701">
    <property type="entry name" value="Zn2/Cys6 DNA-binding domain"/>
    <property type="match status" value="1"/>
</dbReference>
<dbReference type="PANTHER" id="PTHR47338:SF29">
    <property type="entry name" value="ZN(2)-C6 FUNGAL-TYPE DOMAIN-CONTAINING PROTEIN"/>
    <property type="match status" value="1"/>
</dbReference>
<dbReference type="GO" id="GO:0005634">
    <property type="term" value="C:nucleus"/>
    <property type="evidence" value="ECO:0007669"/>
    <property type="project" value="UniProtKB-SubCell"/>
</dbReference>
<dbReference type="PROSITE" id="PS50048">
    <property type="entry name" value="ZN2_CY6_FUNGAL_2"/>
    <property type="match status" value="1"/>
</dbReference>
<evidence type="ECO:0000313" key="7">
    <source>
        <dbReference type="EMBL" id="KDQ07993.1"/>
    </source>
</evidence>
<dbReference type="Gene3D" id="4.10.240.10">
    <property type="entry name" value="Zn(2)-C6 fungal-type DNA-binding domain"/>
    <property type="match status" value="1"/>
</dbReference>
<reference evidence="8" key="1">
    <citation type="journal article" date="2014" name="Proc. Natl. Acad. Sci. U.S.A.">
        <title>Extensive sampling of basidiomycete genomes demonstrates inadequacy of the white-rot/brown-rot paradigm for wood decay fungi.</title>
        <authorList>
            <person name="Riley R."/>
            <person name="Salamov A.A."/>
            <person name="Brown D.W."/>
            <person name="Nagy L.G."/>
            <person name="Floudas D."/>
            <person name="Held B.W."/>
            <person name="Levasseur A."/>
            <person name="Lombard V."/>
            <person name="Morin E."/>
            <person name="Otillar R."/>
            <person name="Lindquist E.A."/>
            <person name="Sun H."/>
            <person name="LaButti K.M."/>
            <person name="Schmutz J."/>
            <person name="Jabbour D."/>
            <person name="Luo H."/>
            <person name="Baker S.E."/>
            <person name="Pisabarro A.G."/>
            <person name="Walton J.D."/>
            <person name="Blanchette R.A."/>
            <person name="Henrissat B."/>
            <person name="Martin F."/>
            <person name="Cullen D."/>
            <person name="Hibbett D.S."/>
            <person name="Grigoriev I.V."/>
        </authorList>
    </citation>
    <scope>NUCLEOTIDE SEQUENCE [LARGE SCALE GENOMIC DNA]</scope>
    <source>
        <strain evidence="8">FD-172 SS1</strain>
    </source>
</reference>
<dbReference type="HOGENOM" id="CLU_022337_1_0_1"/>
<dbReference type="InterPro" id="IPR007219">
    <property type="entry name" value="XnlR_reg_dom"/>
</dbReference>
<evidence type="ECO:0000259" key="6">
    <source>
        <dbReference type="PROSITE" id="PS50048"/>
    </source>
</evidence>
<keyword evidence="8" id="KW-1185">Reference proteome</keyword>
<dbReference type="InterPro" id="IPR036864">
    <property type="entry name" value="Zn2-C6_fun-type_DNA-bd_sf"/>
</dbReference>
<keyword evidence="5" id="KW-0539">Nucleus</keyword>
<dbReference type="GO" id="GO:0000981">
    <property type="term" value="F:DNA-binding transcription factor activity, RNA polymerase II-specific"/>
    <property type="evidence" value="ECO:0007669"/>
    <property type="project" value="InterPro"/>
</dbReference>
<dbReference type="InParanoid" id="A0A067LX84"/>
<dbReference type="Pfam" id="PF00172">
    <property type="entry name" value="Zn_clus"/>
    <property type="match status" value="1"/>
</dbReference>
<dbReference type="GO" id="GO:0003677">
    <property type="term" value="F:DNA binding"/>
    <property type="evidence" value="ECO:0007669"/>
    <property type="project" value="InterPro"/>
</dbReference>
<organism evidence="7 8">
    <name type="scientific">Botryobasidium botryosum (strain FD-172 SS1)</name>
    <dbReference type="NCBI Taxonomy" id="930990"/>
    <lineage>
        <taxon>Eukaryota</taxon>
        <taxon>Fungi</taxon>
        <taxon>Dikarya</taxon>
        <taxon>Basidiomycota</taxon>
        <taxon>Agaricomycotina</taxon>
        <taxon>Agaricomycetes</taxon>
        <taxon>Cantharellales</taxon>
        <taxon>Botryobasidiaceae</taxon>
        <taxon>Botryobasidium</taxon>
    </lineage>
</organism>
<dbReference type="GO" id="GO:0008270">
    <property type="term" value="F:zinc ion binding"/>
    <property type="evidence" value="ECO:0007669"/>
    <property type="project" value="InterPro"/>
</dbReference>
<dbReference type="PROSITE" id="PS00463">
    <property type="entry name" value="ZN2_CY6_FUNGAL_1"/>
    <property type="match status" value="1"/>
</dbReference>
<dbReference type="SMART" id="SM00906">
    <property type="entry name" value="Fungal_trans"/>
    <property type="match status" value="1"/>
</dbReference>
<dbReference type="AlphaFoldDB" id="A0A067LX84"/>
<protein>
    <recommendedName>
        <fullName evidence="6">Zn(2)-C6 fungal-type domain-containing protein</fullName>
    </recommendedName>
</protein>
<proteinExistence type="predicted"/>
<dbReference type="Pfam" id="PF04082">
    <property type="entry name" value="Fungal_trans"/>
    <property type="match status" value="1"/>
</dbReference>
<keyword evidence="2" id="KW-0479">Metal-binding</keyword>
<dbReference type="InterPro" id="IPR050815">
    <property type="entry name" value="TF_fung"/>
</dbReference>
<gene>
    <name evidence="7" type="ORF">BOTBODRAFT_59633</name>
</gene>
<dbReference type="PANTHER" id="PTHR47338">
    <property type="entry name" value="ZN(II)2CYS6 TRANSCRIPTION FACTOR (EUROFUNG)-RELATED"/>
    <property type="match status" value="1"/>
</dbReference>
<dbReference type="EMBL" id="KL198097">
    <property type="protein sequence ID" value="KDQ07993.1"/>
    <property type="molecule type" value="Genomic_DNA"/>
</dbReference>
<keyword evidence="3" id="KW-0805">Transcription regulation</keyword>
<evidence type="ECO:0000313" key="8">
    <source>
        <dbReference type="Proteomes" id="UP000027195"/>
    </source>
</evidence>
<accession>A0A067LX84</accession>
<dbReference type="InterPro" id="IPR001138">
    <property type="entry name" value="Zn2Cys6_DnaBD"/>
</dbReference>